<dbReference type="AlphaFoldDB" id="A0A917A2E4"/>
<dbReference type="Proteomes" id="UP000612855">
    <property type="component" value="Unassembled WGS sequence"/>
</dbReference>
<comment type="caution">
    <text evidence="2">The sequence shown here is derived from an EMBL/GenBank/DDBJ whole genome shotgun (WGS) entry which is preliminary data.</text>
</comment>
<protein>
    <recommendedName>
        <fullName evidence="4">Component of SufBCD complex</fullName>
    </recommendedName>
</protein>
<accession>A0A917A2E4</accession>
<reference evidence="3" key="1">
    <citation type="journal article" date="2019" name="Int. J. Syst. Evol. Microbiol.">
        <title>The Global Catalogue of Microorganisms (GCM) 10K type strain sequencing project: providing services to taxonomists for standard genome sequencing and annotation.</title>
        <authorList>
            <consortium name="The Broad Institute Genomics Platform"/>
            <consortium name="The Broad Institute Genome Sequencing Center for Infectious Disease"/>
            <person name="Wu L."/>
            <person name="Ma J."/>
        </authorList>
    </citation>
    <scope>NUCLEOTIDE SEQUENCE [LARGE SCALE GENOMIC DNA]</scope>
    <source>
        <strain evidence="3">CGMCC 1.12664</strain>
    </source>
</reference>
<feature type="transmembrane region" description="Helical" evidence="1">
    <location>
        <begin position="75"/>
        <end position="96"/>
    </location>
</feature>
<keyword evidence="1" id="KW-0812">Transmembrane</keyword>
<dbReference type="EMBL" id="BMFJ01000001">
    <property type="protein sequence ID" value="GGE23521.1"/>
    <property type="molecule type" value="Genomic_DNA"/>
</dbReference>
<evidence type="ECO:0000256" key="1">
    <source>
        <dbReference type="SAM" id="Phobius"/>
    </source>
</evidence>
<gene>
    <name evidence="2" type="ORF">GCM10011360_10140</name>
</gene>
<proteinExistence type="predicted"/>
<keyword evidence="1" id="KW-0472">Membrane</keyword>
<keyword evidence="1" id="KW-1133">Transmembrane helix</keyword>
<feature type="transmembrane region" description="Helical" evidence="1">
    <location>
        <begin position="102"/>
        <end position="121"/>
    </location>
</feature>
<evidence type="ECO:0008006" key="4">
    <source>
        <dbReference type="Google" id="ProtNLM"/>
    </source>
</evidence>
<feature type="transmembrane region" description="Helical" evidence="1">
    <location>
        <begin position="20"/>
        <end position="41"/>
    </location>
</feature>
<name>A0A917A2E4_9RHOB</name>
<evidence type="ECO:0000313" key="3">
    <source>
        <dbReference type="Proteomes" id="UP000612855"/>
    </source>
</evidence>
<feature type="transmembrane region" description="Helical" evidence="1">
    <location>
        <begin position="147"/>
        <end position="165"/>
    </location>
</feature>
<organism evidence="2 3">
    <name type="scientific">Primorskyibacter flagellatus</name>
    <dbReference type="NCBI Taxonomy" id="1387277"/>
    <lineage>
        <taxon>Bacteria</taxon>
        <taxon>Pseudomonadati</taxon>
        <taxon>Pseudomonadota</taxon>
        <taxon>Alphaproteobacteria</taxon>
        <taxon>Rhodobacterales</taxon>
        <taxon>Roseobacteraceae</taxon>
        <taxon>Primorskyibacter</taxon>
    </lineage>
</organism>
<sequence>MDLRQTIFEVIDMRSFSNLWFWIALAVMWSTASHWVLGVPWDLITRARRKGGPAERDVALLVQVYVNRILHVAEVSGLVMTVLICFVLTALAILGFAYGVEFAQAMFLLAFPMTVVWILSLRSARIIRRDEPEGAALYRRLQMHRMTVQLVGVASIFVTTMWGMFQNFSIGVLGG</sequence>
<evidence type="ECO:0000313" key="2">
    <source>
        <dbReference type="EMBL" id="GGE23521.1"/>
    </source>
</evidence>
<dbReference type="RefSeq" id="WP_188476579.1">
    <property type="nucleotide sequence ID" value="NZ_BMFJ01000001.1"/>
</dbReference>
<keyword evidence="3" id="KW-1185">Reference proteome</keyword>